<name>A0ACD3AB78_9AGAR</name>
<evidence type="ECO:0000313" key="1">
    <source>
        <dbReference type="EMBL" id="TFK62925.1"/>
    </source>
</evidence>
<protein>
    <submittedName>
        <fullName evidence="1">Uncharacterized protein</fullName>
    </submittedName>
</protein>
<dbReference type="EMBL" id="ML208550">
    <property type="protein sequence ID" value="TFK62925.1"/>
    <property type="molecule type" value="Genomic_DNA"/>
</dbReference>
<organism evidence="1 2">
    <name type="scientific">Pluteus cervinus</name>
    <dbReference type="NCBI Taxonomy" id="181527"/>
    <lineage>
        <taxon>Eukaryota</taxon>
        <taxon>Fungi</taxon>
        <taxon>Dikarya</taxon>
        <taxon>Basidiomycota</taxon>
        <taxon>Agaricomycotina</taxon>
        <taxon>Agaricomycetes</taxon>
        <taxon>Agaricomycetidae</taxon>
        <taxon>Agaricales</taxon>
        <taxon>Pluteineae</taxon>
        <taxon>Pluteaceae</taxon>
        <taxon>Pluteus</taxon>
    </lineage>
</organism>
<sequence length="280" mass="31619">ALRKRPPFCTGVTPLENNGILFYRKGERKEAGYLDFADITEDDLENLHAACSPASSCQDYEGDNQSHQTVRKLDTYRFSSLIDIHSSGIAQHVSNELLEGEDSKRRLYFELDKLNIGMTLSDSCCKPHTDTPRAESIFGSLVIMFSTSHVGGTFVLHHDDEEWAVDSSLILSQQTQPSICFVAFYNDVEHEVLPLRSGYRVTLTYNLYTETPEKHPEIPELPTIPIHRSAPDEFVFKSALTTFLQNSDVFPEGGVLAFGLRFKYPFVPSKTKIQQLIHVL</sequence>
<gene>
    <name evidence="1" type="ORF">BDN72DRAFT_728239</name>
</gene>
<proteinExistence type="predicted"/>
<evidence type="ECO:0000313" key="2">
    <source>
        <dbReference type="Proteomes" id="UP000308600"/>
    </source>
</evidence>
<dbReference type="Proteomes" id="UP000308600">
    <property type="component" value="Unassembled WGS sequence"/>
</dbReference>
<reference evidence="1 2" key="1">
    <citation type="journal article" date="2019" name="Nat. Ecol. Evol.">
        <title>Megaphylogeny resolves global patterns of mushroom evolution.</title>
        <authorList>
            <person name="Varga T."/>
            <person name="Krizsan K."/>
            <person name="Foldi C."/>
            <person name="Dima B."/>
            <person name="Sanchez-Garcia M."/>
            <person name="Sanchez-Ramirez S."/>
            <person name="Szollosi G.J."/>
            <person name="Szarkandi J.G."/>
            <person name="Papp V."/>
            <person name="Albert L."/>
            <person name="Andreopoulos W."/>
            <person name="Angelini C."/>
            <person name="Antonin V."/>
            <person name="Barry K.W."/>
            <person name="Bougher N.L."/>
            <person name="Buchanan P."/>
            <person name="Buyck B."/>
            <person name="Bense V."/>
            <person name="Catcheside P."/>
            <person name="Chovatia M."/>
            <person name="Cooper J."/>
            <person name="Damon W."/>
            <person name="Desjardin D."/>
            <person name="Finy P."/>
            <person name="Geml J."/>
            <person name="Haridas S."/>
            <person name="Hughes K."/>
            <person name="Justo A."/>
            <person name="Karasinski D."/>
            <person name="Kautmanova I."/>
            <person name="Kiss B."/>
            <person name="Kocsube S."/>
            <person name="Kotiranta H."/>
            <person name="LaButti K.M."/>
            <person name="Lechner B.E."/>
            <person name="Liimatainen K."/>
            <person name="Lipzen A."/>
            <person name="Lukacs Z."/>
            <person name="Mihaltcheva S."/>
            <person name="Morgado L.N."/>
            <person name="Niskanen T."/>
            <person name="Noordeloos M.E."/>
            <person name="Ohm R.A."/>
            <person name="Ortiz-Santana B."/>
            <person name="Ovrebo C."/>
            <person name="Racz N."/>
            <person name="Riley R."/>
            <person name="Savchenko A."/>
            <person name="Shiryaev A."/>
            <person name="Soop K."/>
            <person name="Spirin V."/>
            <person name="Szebenyi C."/>
            <person name="Tomsovsky M."/>
            <person name="Tulloss R.E."/>
            <person name="Uehling J."/>
            <person name="Grigoriev I.V."/>
            <person name="Vagvolgyi C."/>
            <person name="Papp T."/>
            <person name="Martin F.M."/>
            <person name="Miettinen O."/>
            <person name="Hibbett D.S."/>
            <person name="Nagy L.G."/>
        </authorList>
    </citation>
    <scope>NUCLEOTIDE SEQUENCE [LARGE SCALE GENOMIC DNA]</scope>
    <source>
        <strain evidence="1 2">NL-1719</strain>
    </source>
</reference>
<feature type="non-terminal residue" evidence="1">
    <location>
        <position position="1"/>
    </location>
</feature>
<accession>A0ACD3AB78</accession>
<keyword evidence="2" id="KW-1185">Reference proteome</keyword>
<feature type="non-terminal residue" evidence="1">
    <location>
        <position position="280"/>
    </location>
</feature>